<dbReference type="Proteomes" id="UP000308133">
    <property type="component" value="Unassembled WGS sequence"/>
</dbReference>
<feature type="transmembrane region" description="Helical" evidence="2">
    <location>
        <begin position="164"/>
        <end position="183"/>
    </location>
</feature>
<feature type="compositionally biased region" description="Low complexity" evidence="1">
    <location>
        <begin position="62"/>
        <end position="77"/>
    </location>
</feature>
<organism evidence="3 4">
    <name type="scientific">Elsinoe australis</name>
    <dbReference type="NCBI Taxonomy" id="40998"/>
    <lineage>
        <taxon>Eukaryota</taxon>
        <taxon>Fungi</taxon>
        <taxon>Dikarya</taxon>
        <taxon>Ascomycota</taxon>
        <taxon>Pezizomycotina</taxon>
        <taxon>Dothideomycetes</taxon>
        <taxon>Dothideomycetidae</taxon>
        <taxon>Myriangiales</taxon>
        <taxon>Elsinoaceae</taxon>
        <taxon>Elsinoe</taxon>
    </lineage>
</organism>
<dbReference type="InterPro" id="IPR039454">
    <property type="entry name" value="OM14"/>
</dbReference>
<keyword evidence="2" id="KW-1133">Transmembrane helix</keyword>
<protein>
    <submittedName>
        <fullName evidence="3">Uncharacterized protein</fullName>
    </submittedName>
</protein>
<keyword evidence="2" id="KW-0472">Membrane</keyword>
<dbReference type="AlphaFoldDB" id="A0A4U7AUU7"/>
<accession>A0A4U7AUU7</accession>
<evidence type="ECO:0000313" key="3">
    <source>
        <dbReference type="EMBL" id="TKX20411.1"/>
    </source>
</evidence>
<proteinExistence type="predicted"/>
<dbReference type="EMBL" id="PTQR01000088">
    <property type="protein sequence ID" value="TKX20411.1"/>
    <property type="molecule type" value="Genomic_DNA"/>
</dbReference>
<gene>
    <name evidence="3" type="ORF">C1H76_7221</name>
</gene>
<evidence type="ECO:0000256" key="2">
    <source>
        <dbReference type="SAM" id="Phobius"/>
    </source>
</evidence>
<dbReference type="GO" id="GO:0005741">
    <property type="term" value="C:mitochondrial outer membrane"/>
    <property type="evidence" value="ECO:0007669"/>
    <property type="project" value="InterPro"/>
</dbReference>
<feature type="region of interest" description="Disordered" evidence="1">
    <location>
        <begin position="103"/>
        <end position="127"/>
    </location>
</feature>
<comment type="caution">
    <text evidence="3">The sequence shown here is derived from an EMBL/GenBank/DDBJ whole genome shotgun (WGS) entry which is preliminary data.</text>
</comment>
<feature type="transmembrane region" description="Helical" evidence="2">
    <location>
        <begin position="132"/>
        <end position="152"/>
    </location>
</feature>
<dbReference type="PANTHER" id="PTHR38402:SF1">
    <property type="entry name" value="MITOCHONDRIAL OUTER MEMBRANE PROTEIN OM14"/>
    <property type="match status" value="1"/>
</dbReference>
<dbReference type="GO" id="GO:0006626">
    <property type="term" value="P:protein targeting to mitochondrion"/>
    <property type="evidence" value="ECO:0007669"/>
    <property type="project" value="TreeGrafter"/>
</dbReference>
<reference evidence="3 4" key="1">
    <citation type="submission" date="2018-02" db="EMBL/GenBank/DDBJ databases">
        <title>Draft genome sequences of Elsinoe sp., causing black scab on jojoba.</title>
        <authorList>
            <person name="Stodart B."/>
            <person name="Jeffress S."/>
            <person name="Ash G."/>
            <person name="Arun Chinnappa K."/>
        </authorList>
    </citation>
    <scope>NUCLEOTIDE SEQUENCE [LARGE SCALE GENOMIC DNA]</scope>
    <source>
        <strain evidence="3 4">Hillstone_2</strain>
    </source>
</reference>
<keyword evidence="2" id="KW-0812">Transmembrane</keyword>
<evidence type="ECO:0000313" key="4">
    <source>
        <dbReference type="Proteomes" id="UP000308133"/>
    </source>
</evidence>
<name>A0A4U7AUU7_9PEZI</name>
<sequence>MSYADIAAGGPKQTEEEVCCYLSMHLPEAEAIGRVPNFLLYRRAPSVPEIRHDDSGVHSLIDVDSPHVSSVPSDFDSQSVQTDTQAERERLEQEAREQAEELKEKAGLKKQQAKNKANKAGQTLRNNSDNPVVVGNAVVIASLGGILGFGAYRKYAEGSLTWRVAGIWAGAVGLFGVADYYVSQYFFKKYPTK</sequence>
<feature type="region of interest" description="Disordered" evidence="1">
    <location>
        <begin position="61"/>
        <end position="89"/>
    </location>
</feature>
<evidence type="ECO:0000256" key="1">
    <source>
        <dbReference type="SAM" id="MobiDB-lite"/>
    </source>
</evidence>
<dbReference type="GO" id="GO:1990593">
    <property type="term" value="F:nascent polypeptide-associated complex binding"/>
    <property type="evidence" value="ECO:0007669"/>
    <property type="project" value="InterPro"/>
</dbReference>
<dbReference type="PANTHER" id="PTHR38402">
    <property type="entry name" value="MITOCHONDRIAL OUTER MEMBRANE PROTEIN OM14"/>
    <property type="match status" value="1"/>
</dbReference>